<dbReference type="InterPro" id="IPR001251">
    <property type="entry name" value="CRAL-TRIO_dom"/>
</dbReference>
<gene>
    <name evidence="6" type="primary">LOC108566100</name>
</gene>
<dbReference type="Pfam" id="PF24915">
    <property type="entry name" value="Spectrin_SESTD1"/>
    <property type="match status" value="1"/>
</dbReference>
<dbReference type="Gene3D" id="1.20.58.60">
    <property type="match status" value="2"/>
</dbReference>
<dbReference type="PANTHER" id="PTHR46607">
    <property type="entry name" value="SEC14 DOMAIN AND SPECTRIN REPEAT-CONTAINING PROTEIN 1"/>
    <property type="match status" value="1"/>
</dbReference>
<dbReference type="CDD" id="cd00170">
    <property type="entry name" value="SEC14"/>
    <property type="match status" value="1"/>
</dbReference>
<dbReference type="InterPro" id="IPR056804">
    <property type="entry name" value="Spectrin_SESTD1"/>
</dbReference>
<evidence type="ECO:0000256" key="1">
    <source>
        <dbReference type="ARBA" id="ARBA00022737"/>
    </source>
</evidence>
<keyword evidence="5" id="KW-1185">Reference proteome</keyword>
<dbReference type="RefSeq" id="XP_017781311.1">
    <property type="nucleotide sequence ID" value="XM_017925822.1"/>
</dbReference>
<feature type="coiled-coil region" evidence="3">
    <location>
        <begin position="706"/>
        <end position="733"/>
    </location>
</feature>
<keyword evidence="1" id="KW-0677">Repeat</keyword>
<evidence type="ECO:0000256" key="3">
    <source>
        <dbReference type="SAM" id="Coils"/>
    </source>
</evidence>
<evidence type="ECO:0000313" key="5">
    <source>
        <dbReference type="Proteomes" id="UP000695000"/>
    </source>
</evidence>
<reference evidence="6" key="1">
    <citation type="submission" date="2025-08" db="UniProtKB">
        <authorList>
            <consortium name="RefSeq"/>
        </authorList>
    </citation>
    <scope>IDENTIFICATION</scope>
    <source>
        <tissue evidence="6">Whole Larva</tissue>
    </source>
</reference>
<evidence type="ECO:0000259" key="4">
    <source>
        <dbReference type="Pfam" id="PF24915"/>
    </source>
</evidence>
<sequence>MGPDVEVQGRWVNLPGGRDRDGRPIITVHIPLDSSCSDLSDPLKYILGVFSDVTRKRGFTIIVDARKGAWRVARACIRQVNSTLCKEELAQFLVLRPDAFWDKQRVENCTSTQKDGQVIFVPRNRLHKYVDLSQLPIELGGNFIFNSDQWFDTRTKADEFLHESVSCSRNLDEVQQRISNLYKLSASQIQTNHASEIEKLNILIITTNNCIDKGKDIIKRIEYNDRNRKLASETDSMPTPQDALDTIERLDIRLEALKTGLISIEQTKRSLTKTYFDTKDLHHLEEGIVRVTNWILGPAESLLKSRHKVGYDVSSAEELRREHEGIELQCWNAYGAYAELVHKIDNFSGSDFLTVQQKDLISQKDFMDFVCRSFATRLERRRNILITSLRFFRLVSEYFDRTGEVFDSLVMGNKIGDFATAGQKLKELQENQSTLDCVERELVKEGEKLSDMLSMPIKDALGREVLADYSEDIINIRDILNATTARKNIFGDSVELQKLTLEQVTHIYQYEKDAAQALEWLDELFQVLLKHHGHVGCTVYEIQAQKDEHQMFQETAKCTFNYGYQLLGAAAALRCSCKIQMEENEQLGMGLRNSWERLLNVSQEQMTRLRVSAVFHRSVEEQCNQLRDLREAVATIPLMDINRKRARVKHYLGVRERLMVEVGRMVRLGRLLRSRLRDALHLDETMSEATARSDSDHAECENATAVEAVSERLTEVTNLAEELDQTLKSAQQDCAISPAATTLPIPIAGAHRKDHQDEETCHSVRYMRAEDGKSDDEFLTASDCTLQHSRSSSYNTASDCEHLYAPWWDYGKDDCRDDLAKEKMVLAVGLPELPIASSVLRPSPEVPPGKIAREVTETTHIKVQQCHTFGVKSFVLTSETVREKGELKETAPLEQTPVYEEDDFASKLKEVGWKGCKYKQALRSCI</sequence>
<evidence type="ECO:0000256" key="2">
    <source>
        <dbReference type="ARBA" id="ARBA00038285"/>
    </source>
</evidence>
<keyword evidence="3" id="KW-0175">Coiled coil</keyword>
<dbReference type="PANTHER" id="PTHR46607:SF1">
    <property type="entry name" value="SEC14 DOMAIN AND SPECTRIN REPEAT-CONTAINING PROTEIN 1"/>
    <property type="match status" value="1"/>
</dbReference>
<evidence type="ECO:0000313" key="6">
    <source>
        <dbReference type="RefSeq" id="XP_017781311.1"/>
    </source>
</evidence>
<dbReference type="GeneID" id="108566100"/>
<organism evidence="5 6">
    <name type="scientific">Nicrophorus vespilloides</name>
    <name type="common">Boreal carrion beetle</name>
    <dbReference type="NCBI Taxonomy" id="110193"/>
    <lineage>
        <taxon>Eukaryota</taxon>
        <taxon>Metazoa</taxon>
        <taxon>Ecdysozoa</taxon>
        <taxon>Arthropoda</taxon>
        <taxon>Hexapoda</taxon>
        <taxon>Insecta</taxon>
        <taxon>Pterygota</taxon>
        <taxon>Neoptera</taxon>
        <taxon>Endopterygota</taxon>
        <taxon>Coleoptera</taxon>
        <taxon>Polyphaga</taxon>
        <taxon>Staphyliniformia</taxon>
        <taxon>Silphidae</taxon>
        <taxon>Nicrophorinae</taxon>
        <taxon>Nicrophorus</taxon>
    </lineage>
</organism>
<comment type="similarity">
    <text evidence="2">Belongs to the SOLO family.</text>
</comment>
<proteinExistence type="inferred from homology"/>
<protein>
    <submittedName>
        <fullName evidence="6">SEC14 domain and spectrin repeat-containing protein 1-B</fullName>
    </submittedName>
</protein>
<dbReference type="Proteomes" id="UP000695000">
    <property type="component" value="Unplaced"/>
</dbReference>
<dbReference type="SUPFAM" id="SSF46966">
    <property type="entry name" value="Spectrin repeat"/>
    <property type="match status" value="1"/>
</dbReference>
<feature type="domain" description="SESTD1-like spectrin repeats region" evidence="4">
    <location>
        <begin position="387"/>
        <end position="488"/>
    </location>
</feature>
<accession>A0ABM1N3B1</accession>
<name>A0ABM1N3B1_NICVS</name>